<gene>
    <name evidence="2" type="ORF">DBZ45_03545</name>
</gene>
<dbReference type="InterPro" id="IPR011749">
    <property type="entry name" value="CHP02243"/>
</dbReference>
<proteinExistence type="predicted"/>
<sequence>MLPSPNLDDRRFQDLVDDAKRLVAHYCPEWTDHNVSDPGVTLIETFAFMVDELFYRLNRVPDRLYVAFLELLGVTLHPPTAASVELFMRLSAPQPDVVVIPKGTEASTRRTEEEEAVVFATTRELTVPPRRLAHVLTQADGAAAVPRTEALHGDGSFACFGAPPVPGDALLLGLNDAAPSCAVVVRFECEVRGVGVNPNNPPLVWEAWDGDSWVPSDLDSDGTGGLNRPGDVVIHLPHRHAASVQGGTRAGWLRCRVVEPLPGYPSYSASPIVHSAGAFTIGGSVPAVHAEAIYDEVVGMSEGVPGQSFELGRHPVLPGGDDFIVEVAAGSGWGTWTEVDSFAGSDPDDCVVVLDRASGVVHFPPAVREPDGSLRSYGAVPPAGSPIRIPRYRTGGGPKGNVAARALSVLRSSIPFVNSVENRRGAHGGVAGETIEQAKERGPLALRTRDRAITAEDYEQLAKRAAPDIARVRCIPADAAEEAGGVRILVVPAAVPDMDNRLTFRDLVPDAEILAKVADYLDERRPVGARLMVEPPFYRGVTVVAQLTARPRVSPERLRADALRALYSYFDPIRGGPDGEGWPFGRPVHAGEVHAVLQSLAGTEIVDEVYVFAADPLTGKRGEPQQRIEVNRNALVFSFDHRVRVSEGA</sequence>
<comment type="caution">
    <text evidence="2">The sequence shown here is derived from an EMBL/GenBank/DDBJ whole genome shotgun (WGS) entry which is preliminary data.</text>
</comment>
<accession>A0A328HJ80</accession>
<dbReference type="InterPro" id="IPR058531">
    <property type="entry name" value="Baseplate_J_M"/>
</dbReference>
<dbReference type="AlphaFoldDB" id="A0A328HJ80"/>
<organism evidence="2 3">
    <name type="scientific">Arthrobacter globiformis</name>
    <dbReference type="NCBI Taxonomy" id="1665"/>
    <lineage>
        <taxon>Bacteria</taxon>
        <taxon>Bacillati</taxon>
        <taxon>Actinomycetota</taxon>
        <taxon>Actinomycetes</taxon>
        <taxon>Micrococcales</taxon>
        <taxon>Micrococcaceae</taxon>
        <taxon>Arthrobacter</taxon>
    </lineage>
</organism>
<dbReference type="OrthoDB" id="9027184at2"/>
<evidence type="ECO:0000259" key="1">
    <source>
        <dbReference type="Pfam" id="PF26078"/>
    </source>
</evidence>
<protein>
    <submittedName>
        <fullName evidence="2">Putative baseplate assembly protein</fullName>
    </submittedName>
</protein>
<name>A0A328HJ80_ARTGO</name>
<dbReference type="RefSeq" id="WP_111902587.1">
    <property type="nucleotide sequence ID" value="NZ_QLNP01000042.1"/>
</dbReference>
<dbReference type="EMBL" id="QLNP01000042">
    <property type="protein sequence ID" value="RAM38669.1"/>
    <property type="molecule type" value="Genomic_DNA"/>
</dbReference>
<reference evidence="2 3" key="1">
    <citation type="submission" date="2018-04" db="EMBL/GenBank/DDBJ databases">
        <title>Bacteria isolated from cave deposits of Manipur.</title>
        <authorList>
            <person name="Sahoo D."/>
            <person name="Sarangthem I."/>
            <person name="Nandeibam J."/>
        </authorList>
    </citation>
    <scope>NUCLEOTIDE SEQUENCE [LARGE SCALE GENOMIC DNA]</scope>
    <source>
        <strain evidence="3">mrc11</strain>
    </source>
</reference>
<dbReference type="Proteomes" id="UP000249166">
    <property type="component" value="Unassembled WGS sequence"/>
</dbReference>
<evidence type="ECO:0000313" key="3">
    <source>
        <dbReference type="Proteomes" id="UP000249166"/>
    </source>
</evidence>
<evidence type="ECO:0000313" key="2">
    <source>
        <dbReference type="EMBL" id="RAM38669.1"/>
    </source>
</evidence>
<dbReference type="Pfam" id="PF26078">
    <property type="entry name" value="Baseplate_J_M"/>
    <property type="match status" value="1"/>
</dbReference>
<dbReference type="NCBIfam" id="TIGR02243">
    <property type="entry name" value="putative baseplate assembly protein"/>
    <property type="match status" value="1"/>
</dbReference>
<feature type="domain" description="Baseplate J-like central" evidence="1">
    <location>
        <begin position="455"/>
        <end position="534"/>
    </location>
</feature>